<protein>
    <submittedName>
        <fullName evidence="2">Uncharacterized protein</fullName>
    </submittedName>
</protein>
<accession>A0A0L6VDK3</accession>
<feature type="non-terminal residue" evidence="2">
    <location>
        <position position="1"/>
    </location>
</feature>
<evidence type="ECO:0000256" key="1">
    <source>
        <dbReference type="SAM" id="MobiDB-lite"/>
    </source>
</evidence>
<proteinExistence type="predicted"/>
<reference evidence="2 3" key="1">
    <citation type="submission" date="2015-08" db="EMBL/GenBank/DDBJ databases">
        <title>Next Generation Sequencing and Analysis of the Genome of Puccinia sorghi L Schw, the Causal Agent of Maize Common Rust.</title>
        <authorList>
            <person name="Rochi L."/>
            <person name="Burguener G."/>
            <person name="Darino M."/>
            <person name="Turjanski A."/>
            <person name="Kreff E."/>
            <person name="Dieguez M.J."/>
            <person name="Sacco F."/>
        </authorList>
    </citation>
    <scope>NUCLEOTIDE SEQUENCE [LARGE SCALE GENOMIC DNA]</scope>
    <source>
        <strain evidence="2 3">RO10H11247</strain>
    </source>
</reference>
<feature type="region of interest" description="Disordered" evidence="1">
    <location>
        <begin position="234"/>
        <end position="258"/>
    </location>
</feature>
<dbReference type="EMBL" id="LAVV01006812">
    <property type="protein sequence ID" value="KNZ58200.1"/>
    <property type="molecule type" value="Genomic_DNA"/>
</dbReference>
<dbReference type="AlphaFoldDB" id="A0A0L6VDK3"/>
<dbReference type="OrthoDB" id="2499937at2759"/>
<evidence type="ECO:0000313" key="3">
    <source>
        <dbReference type="Proteomes" id="UP000037035"/>
    </source>
</evidence>
<dbReference type="Proteomes" id="UP000037035">
    <property type="component" value="Unassembled WGS sequence"/>
</dbReference>
<sequence length="450" mass="50082">LVWIWNKESTSSVTRPTNTVSSVYELAGPGWALTAALFTKRNRRSVDGFTNLFTGFSPSLDPDHGYACLDRALLCRRRIVSNQPKQAASVQYPYTPINRESRSLVLRCLSATYHIHLCISKHTSHFMTSELHKPSPSQQAGKMLKSIKQRLSGASDKTSSKSTKSTIVSSLKRAIQSTPDLLNMQDERYEHFSSTKLPKYIPPHFHTLESPKFSSGQSSVMEPLLSSPATLVKGYPRERKTPPMPTEEVLFSPSNDAARAGAPGKMKIKFALKKKKLLAYSQAVSKHPTCHLPMITLTTPDDEQVYVLHRPTPPISSHTFLAVPSSSWPRNNVSEAPKMSAKKWPHPAGPWLRPTTSEENEFKTKSGHSTCQGGWRLGNGNVIGWDSDCMDALGISLPPRLPTEHDLKTIALIDQISKSLDQAQDALYGSFQEQWESGMNEDDCEVRIIE</sequence>
<feature type="region of interest" description="Disordered" evidence="1">
    <location>
        <begin position="326"/>
        <end position="351"/>
    </location>
</feature>
<comment type="caution">
    <text evidence="2">The sequence shown here is derived from an EMBL/GenBank/DDBJ whole genome shotgun (WGS) entry which is preliminary data.</text>
</comment>
<gene>
    <name evidence="2" type="ORF">VP01_1978g2</name>
</gene>
<keyword evidence="3" id="KW-1185">Reference proteome</keyword>
<name>A0A0L6VDK3_9BASI</name>
<dbReference type="VEuPathDB" id="FungiDB:VP01_1978g2"/>
<evidence type="ECO:0000313" key="2">
    <source>
        <dbReference type="EMBL" id="KNZ58200.1"/>
    </source>
</evidence>
<organism evidence="2 3">
    <name type="scientific">Puccinia sorghi</name>
    <dbReference type="NCBI Taxonomy" id="27349"/>
    <lineage>
        <taxon>Eukaryota</taxon>
        <taxon>Fungi</taxon>
        <taxon>Dikarya</taxon>
        <taxon>Basidiomycota</taxon>
        <taxon>Pucciniomycotina</taxon>
        <taxon>Pucciniomycetes</taxon>
        <taxon>Pucciniales</taxon>
        <taxon>Pucciniaceae</taxon>
        <taxon>Puccinia</taxon>
    </lineage>
</organism>